<evidence type="ECO:0000313" key="2">
    <source>
        <dbReference type="Proteomes" id="UP000005806"/>
    </source>
</evidence>
<proteinExistence type="predicted"/>
<organism evidence="1 2">
    <name type="scientific">Microcystis aeruginosa PCC 9432</name>
    <dbReference type="NCBI Taxonomy" id="1160280"/>
    <lineage>
        <taxon>Bacteria</taxon>
        <taxon>Bacillati</taxon>
        <taxon>Cyanobacteriota</taxon>
        <taxon>Cyanophyceae</taxon>
        <taxon>Oscillatoriophycideae</taxon>
        <taxon>Chroococcales</taxon>
        <taxon>Microcystaceae</taxon>
        <taxon>Microcystis</taxon>
    </lineage>
</organism>
<dbReference type="EMBL" id="CAIH01000268">
    <property type="protein sequence ID" value="CCH93881.1"/>
    <property type="molecule type" value="Genomic_DNA"/>
</dbReference>
<sequence>MGGLIANGKSHDLEILESLKLGFLEMDLKLIDQNRRLQYR</sequence>
<name>A0A822LCL3_MICAE</name>
<gene>
    <name evidence="1" type="ORF">MICCA_340022</name>
</gene>
<protein>
    <submittedName>
        <fullName evidence="1">Uncharacterized protein</fullName>
    </submittedName>
</protein>
<evidence type="ECO:0000313" key="1">
    <source>
        <dbReference type="EMBL" id="CCH93881.1"/>
    </source>
</evidence>
<comment type="caution">
    <text evidence="1">The sequence shown here is derived from an EMBL/GenBank/DDBJ whole genome shotgun (WGS) entry which is preliminary data.</text>
</comment>
<reference evidence="1 2" key="1">
    <citation type="submission" date="2012-04" db="EMBL/GenBank/DDBJ databases">
        <authorList>
            <person name="Genoscope - CEA"/>
        </authorList>
    </citation>
    <scope>NUCLEOTIDE SEQUENCE [LARGE SCALE GENOMIC DNA]</scope>
    <source>
        <strain evidence="1 2">9432</strain>
    </source>
</reference>
<dbReference type="AlphaFoldDB" id="A0A822LCL3"/>
<dbReference type="Proteomes" id="UP000005806">
    <property type="component" value="Unassembled WGS sequence"/>
</dbReference>
<accession>A0A822LCL3</accession>